<sequence length="307" mass="34903">MPNNKLSLAVAGSRKTQSIVDQCGQVGRENKVLIVTFTQANQEEIKSRLSTNAGGSGNITVLGWYGFLINDFAKPFVPFKFKGRRVEGFNFEGNPSRYARGERRFFDSQGAVYACELARLSYELMGLSAGALVNRLECIYDYIFIDEVQDLSGYDWEIIDELLSSSINIDMVGDVRQAVLSTNPRGRKNKGYAYAEAIHWFREKERQGVLEIEERNVTYRCRPEIASFSDKIFGNELDFPSTFSENHFETGHDGIFTIRPDQVEEYVRRYNPQCLRYSSASGKTLGLEFLNFKACGSFQPSCPNRFH</sequence>
<dbReference type="GO" id="GO:0000725">
    <property type="term" value="P:recombinational repair"/>
    <property type="evidence" value="ECO:0007669"/>
    <property type="project" value="TreeGrafter"/>
</dbReference>
<keyword evidence="1" id="KW-0547">Nucleotide-binding</keyword>
<dbReference type="EMBL" id="QLSX01000018">
    <property type="protein sequence ID" value="RAR57016.1"/>
    <property type="molecule type" value="Genomic_DNA"/>
</dbReference>
<dbReference type="Gene3D" id="3.40.50.300">
    <property type="entry name" value="P-loop containing nucleotide triphosphate hydrolases"/>
    <property type="match status" value="1"/>
</dbReference>
<feature type="domain" description="UvrD-like helicase ATP-binding" evidence="6">
    <location>
        <begin position="130"/>
        <end position="179"/>
    </location>
</feature>
<dbReference type="OrthoDB" id="5107704at2"/>
<name>A0A328XE28_9GAMM</name>
<dbReference type="GO" id="GO:0005524">
    <property type="term" value="F:ATP binding"/>
    <property type="evidence" value="ECO:0007669"/>
    <property type="project" value="UniProtKB-KW"/>
</dbReference>
<evidence type="ECO:0000256" key="3">
    <source>
        <dbReference type="ARBA" id="ARBA00022806"/>
    </source>
</evidence>
<dbReference type="GO" id="GO:0016787">
    <property type="term" value="F:hydrolase activity"/>
    <property type="evidence" value="ECO:0007669"/>
    <property type="project" value="UniProtKB-KW"/>
</dbReference>
<dbReference type="SUPFAM" id="SSF52540">
    <property type="entry name" value="P-loop containing nucleoside triphosphate hydrolases"/>
    <property type="match status" value="1"/>
</dbReference>
<comment type="caution">
    <text evidence="7">The sequence shown here is derived from an EMBL/GenBank/DDBJ whole genome shotgun (WGS) entry which is preliminary data.</text>
</comment>
<dbReference type="PANTHER" id="PTHR11070:SF2">
    <property type="entry name" value="ATP-DEPENDENT DNA HELICASE SRS2"/>
    <property type="match status" value="1"/>
</dbReference>
<dbReference type="PANTHER" id="PTHR11070">
    <property type="entry name" value="UVRD / RECB / PCRA DNA HELICASE FAMILY MEMBER"/>
    <property type="match status" value="1"/>
</dbReference>
<evidence type="ECO:0000313" key="7">
    <source>
        <dbReference type="EMBL" id="RAR57016.1"/>
    </source>
</evidence>
<evidence type="ECO:0000256" key="4">
    <source>
        <dbReference type="ARBA" id="ARBA00022840"/>
    </source>
</evidence>
<dbReference type="InterPro" id="IPR027417">
    <property type="entry name" value="P-loop_NTPase"/>
</dbReference>
<dbReference type="Proteomes" id="UP000249700">
    <property type="component" value="Unassembled WGS sequence"/>
</dbReference>
<evidence type="ECO:0000256" key="5">
    <source>
        <dbReference type="ARBA" id="ARBA00034923"/>
    </source>
</evidence>
<dbReference type="InterPro" id="IPR000212">
    <property type="entry name" value="DNA_helicase_UvrD/REP"/>
</dbReference>
<protein>
    <recommendedName>
        <fullName evidence="5">DNA 3'-5' helicase II</fullName>
    </recommendedName>
</protein>
<accession>A0A328XE28</accession>
<proteinExistence type="predicted"/>
<dbReference type="InterPro" id="IPR014016">
    <property type="entry name" value="UvrD-like_ATP-bd"/>
</dbReference>
<gene>
    <name evidence="7" type="ORF">BCL93_11828</name>
</gene>
<organism evidence="7 8">
    <name type="scientific">Onishia taeanensis</name>
    <dbReference type="NCBI Taxonomy" id="284577"/>
    <lineage>
        <taxon>Bacteria</taxon>
        <taxon>Pseudomonadati</taxon>
        <taxon>Pseudomonadota</taxon>
        <taxon>Gammaproteobacteria</taxon>
        <taxon>Oceanospirillales</taxon>
        <taxon>Halomonadaceae</taxon>
        <taxon>Onishia</taxon>
    </lineage>
</organism>
<dbReference type="AlphaFoldDB" id="A0A328XE28"/>
<reference evidence="7 8" key="1">
    <citation type="submission" date="2018-06" db="EMBL/GenBank/DDBJ databases">
        <title>Comparative analysis of microorganisms from saline springs in Andes Mountain Range, Colombia.</title>
        <authorList>
            <person name="Rubin E."/>
        </authorList>
    </citation>
    <scope>NUCLEOTIDE SEQUENCE [LARGE SCALE GENOMIC DNA]</scope>
    <source>
        <strain evidence="7 8">USBA-857</strain>
    </source>
</reference>
<dbReference type="GO" id="GO:0003677">
    <property type="term" value="F:DNA binding"/>
    <property type="evidence" value="ECO:0007669"/>
    <property type="project" value="InterPro"/>
</dbReference>
<evidence type="ECO:0000256" key="2">
    <source>
        <dbReference type="ARBA" id="ARBA00022801"/>
    </source>
</evidence>
<dbReference type="Pfam" id="PF00580">
    <property type="entry name" value="UvrD-helicase"/>
    <property type="match status" value="1"/>
</dbReference>
<dbReference type="GO" id="GO:0005829">
    <property type="term" value="C:cytosol"/>
    <property type="evidence" value="ECO:0007669"/>
    <property type="project" value="TreeGrafter"/>
</dbReference>
<evidence type="ECO:0000259" key="6">
    <source>
        <dbReference type="Pfam" id="PF00580"/>
    </source>
</evidence>
<keyword evidence="2" id="KW-0378">Hydrolase</keyword>
<evidence type="ECO:0000256" key="1">
    <source>
        <dbReference type="ARBA" id="ARBA00022741"/>
    </source>
</evidence>
<keyword evidence="4" id="KW-0067">ATP-binding</keyword>
<evidence type="ECO:0000313" key="8">
    <source>
        <dbReference type="Proteomes" id="UP000249700"/>
    </source>
</evidence>
<dbReference type="GO" id="GO:0043138">
    <property type="term" value="F:3'-5' DNA helicase activity"/>
    <property type="evidence" value="ECO:0007669"/>
    <property type="project" value="TreeGrafter"/>
</dbReference>
<keyword evidence="3 7" id="KW-0347">Helicase</keyword>
<dbReference type="RefSeq" id="WP_112056512.1">
    <property type="nucleotide sequence ID" value="NZ_QLSX01000018.1"/>
</dbReference>